<keyword evidence="2" id="KW-1185">Reference proteome</keyword>
<reference evidence="1" key="1">
    <citation type="submission" date="2022-11" db="EMBL/GenBank/DDBJ databases">
        <authorList>
            <person name="Petersen C."/>
        </authorList>
    </citation>
    <scope>NUCLEOTIDE SEQUENCE</scope>
    <source>
        <strain evidence="1">IBT 19713</strain>
    </source>
</reference>
<dbReference type="Proteomes" id="UP001150941">
    <property type="component" value="Unassembled WGS sequence"/>
</dbReference>
<dbReference type="GeneID" id="83199647"/>
<gene>
    <name evidence="1" type="ORF">N7468_003047</name>
</gene>
<proteinExistence type="predicted"/>
<name>A0A9W9P5Q7_9EURO</name>
<dbReference type="OrthoDB" id="5424793at2759"/>
<dbReference type="RefSeq" id="XP_058331347.1">
    <property type="nucleotide sequence ID" value="XM_058472344.1"/>
</dbReference>
<evidence type="ECO:0000313" key="2">
    <source>
        <dbReference type="Proteomes" id="UP001150941"/>
    </source>
</evidence>
<reference evidence="1" key="2">
    <citation type="journal article" date="2023" name="IMA Fungus">
        <title>Comparative genomic study of the Penicillium genus elucidates a diverse pangenome and 15 lateral gene transfer events.</title>
        <authorList>
            <person name="Petersen C."/>
            <person name="Sorensen T."/>
            <person name="Nielsen M.R."/>
            <person name="Sondergaard T.E."/>
            <person name="Sorensen J.L."/>
            <person name="Fitzpatrick D.A."/>
            <person name="Frisvad J.C."/>
            <person name="Nielsen K.L."/>
        </authorList>
    </citation>
    <scope>NUCLEOTIDE SEQUENCE</scope>
    <source>
        <strain evidence="1">IBT 19713</strain>
    </source>
</reference>
<organism evidence="1 2">
    <name type="scientific">Penicillium chermesinum</name>
    <dbReference type="NCBI Taxonomy" id="63820"/>
    <lineage>
        <taxon>Eukaryota</taxon>
        <taxon>Fungi</taxon>
        <taxon>Dikarya</taxon>
        <taxon>Ascomycota</taxon>
        <taxon>Pezizomycotina</taxon>
        <taxon>Eurotiomycetes</taxon>
        <taxon>Eurotiomycetidae</taxon>
        <taxon>Eurotiales</taxon>
        <taxon>Aspergillaceae</taxon>
        <taxon>Penicillium</taxon>
    </lineage>
</organism>
<accession>A0A9W9P5Q7</accession>
<dbReference type="AlphaFoldDB" id="A0A9W9P5Q7"/>
<sequence>MRPVKKTINVVSTDAKRKNLPSTVYQHSGIQSVTVCFNEVESFLETFLSIPFAEYHQFSIREWFQLIFVIVTASRVCIANGAAGDLDVAAFQARSRMKMLIYLESLTQRMGTLSVPTAGCPDVFYMFAAVLKILIPLYAPRADSIGDQLSSGYENDPTSSSYQTEDTISAAGTSLSRCPVASGSIKETDFWRELDHTESFGDFNPTDAQATHPGDLGLSYIPPPSPGWASIFSEWVMDFNLLE</sequence>
<comment type="caution">
    <text evidence="1">The sequence shown here is derived from an EMBL/GenBank/DDBJ whole genome shotgun (WGS) entry which is preliminary data.</text>
</comment>
<evidence type="ECO:0000313" key="1">
    <source>
        <dbReference type="EMBL" id="KAJ5238428.1"/>
    </source>
</evidence>
<dbReference type="EMBL" id="JAPQKS010000003">
    <property type="protein sequence ID" value="KAJ5238428.1"/>
    <property type="molecule type" value="Genomic_DNA"/>
</dbReference>
<protein>
    <submittedName>
        <fullName evidence="1">Uncharacterized protein</fullName>
    </submittedName>
</protein>